<reference evidence="1" key="1">
    <citation type="submission" date="2021-03" db="EMBL/GenBank/DDBJ databases">
        <title>Draft genome sequence of rust myrtle Austropuccinia psidii MF-1, a brazilian biotype.</title>
        <authorList>
            <person name="Quecine M.C."/>
            <person name="Pachon D.M.R."/>
            <person name="Bonatelli M.L."/>
            <person name="Correr F.H."/>
            <person name="Franceschini L.M."/>
            <person name="Leite T.F."/>
            <person name="Margarido G.R.A."/>
            <person name="Almeida C.A."/>
            <person name="Ferrarezi J.A."/>
            <person name="Labate C.A."/>
        </authorList>
    </citation>
    <scope>NUCLEOTIDE SEQUENCE</scope>
    <source>
        <strain evidence="1">MF-1</strain>
    </source>
</reference>
<accession>A0A9Q3HN21</accession>
<proteinExistence type="predicted"/>
<keyword evidence="2" id="KW-1185">Reference proteome</keyword>
<gene>
    <name evidence="1" type="ORF">O181_048569</name>
</gene>
<name>A0A9Q3HN21_9BASI</name>
<evidence type="ECO:0000313" key="1">
    <source>
        <dbReference type="EMBL" id="MBW0508854.1"/>
    </source>
</evidence>
<dbReference type="EMBL" id="AVOT02020574">
    <property type="protein sequence ID" value="MBW0508854.1"/>
    <property type="molecule type" value="Genomic_DNA"/>
</dbReference>
<evidence type="ECO:0000313" key="2">
    <source>
        <dbReference type="Proteomes" id="UP000765509"/>
    </source>
</evidence>
<comment type="caution">
    <text evidence="1">The sequence shown here is derived from an EMBL/GenBank/DDBJ whole genome shotgun (WGS) entry which is preliminary data.</text>
</comment>
<organism evidence="1 2">
    <name type="scientific">Austropuccinia psidii MF-1</name>
    <dbReference type="NCBI Taxonomy" id="1389203"/>
    <lineage>
        <taxon>Eukaryota</taxon>
        <taxon>Fungi</taxon>
        <taxon>Dikarya</taxon>
        <taxon>Basidiomycota</taxon>
        <taxon>Pucciniomycotina</taxon>
        <taxon>Pucciniomycetes</taxon>
        <taxon>Pucciniales</taxon>
        <taxon>Sphaerophragmiaceae</taxon>
        <taxon>Austropuccinia</taxon>
    </lineage>
</organism>
<protein>
    <submittedName>
        <fullName evidence="1">Uncharacterized protein</fullName>
    </submittedName>
</protein>
<dbReference type="Proteomes" id="UP000765509">
    <property type="component" value="Unassembled WGS sequence"/>
</dbReference>
<sequence>MVQRSQGKRMGNLSKPLEGAANPYFHIKNILGQEKIIELFGGWHPLSFKDKIKNMKNWLKKQRIFSIDQKKELEMTSALEKEESIASTSFRLVQRQAKRTFEETERSHTKSRQGQRQSQLLQTLPTRVQDSQIGTFSHGKCVQYGQNPYGICSQGAGEDEQDLSTKMAEEARYIQCIIK</sequence>
<dbReference type="AlphaFoldDB" id="A0A9Q3HN21"/>